<organism evidence="2 3">
    <name type="scientific">Paenibacillus cisolokensis</name>
    <dbReference type="NCBI Taxonomy" id="1658519"/>
    <lineage>
        <taxon>Bacteria</taxon>
        <taxon>Bacillati</taxon>
        <taxon>Bacillota</taxon>
        <taxon>Bacilli</taxon>
        <taxon>Bacillales</taxon>
        <taxon>Paenibacillaceae</taxon>
        <taxon>Paenibacillus</taxon>
    </lineage>
</organism>
<keyword evidence="3" id="KW-1185">Reference proteome</keyword>
<dbReference type="PANTHER" id="PTHR34818:SF1">
    <property type="entry name" value="PROTEIN BLI-3"/>
    <property type="match status" value="1"/>
</dbReference>
<dbReference type="InterPro" id="IPR011576">
    <property type="entry name" value="Pyridox_Oxase_N"/>
</dbReference>
<evidence type="ECO:0000313" key="3">
    <source>
        <dbReference type="Proteomes" id="UP000680304"/>
    </source>
</evidence>
<dbReference type="InterPro" id="IPR052917">
    <property type="entry name" value="Stress-Dev_Protein"/>
</dbReference>
<feature type="domain" description="Pyridoxamine 5'-phosphate oxidase N-terminal" evidence="1">
    <location>
        <begin position="33"/>
        <end position="152"/>
    </location>
</feature>
<evidence type="ECO:0000313" key="2">
    <source>
        <dbReference type="EMBL" id="GIQ62567.1"/>
    </source>
</evidence>
<dbReference type="Proteomes" id="UP000680304">
    <property type="component" value="Unassembled WGS sequence"/>
</dbReference>
<protein>
    <recommendedName>
        <fullName evidence="1">Pyridoxamine 5'-phosphate oxidase N-terminal domain-containing protein</fullName>
    </recommendedName>
</protein>
<dbReference type="PANTHER" id="PTHR34818">
    <property type="entry name" value="PROTEIN BLI-3"/>
    <property type="match status" value="1"/>
</dbReference>
<evidence type="ECO:0000259" key="1">
    <source>
        <dbReference type="Pfam" id="PF01243"/>
    </source>
</evidence>
<dbReference type="RefSeq" id="WP_213527889.1">
    <property type="nucleotide sequence ID" value="NZ_BOVJ01000038.1"/>
</dbReference>
<dbReference type="EMBL" id="BOVJ01000038">
    <property type="protein sequence ID" value="GIQ62567.1"/>
    <property type="molecule type" value="Genomic_DNA"/>
</dbReference>
<dbReference type="SUPFAM" id="SSF50475">
    <property type="entry name" value="FMN-binding split barrel"/>
    <property type="match status" value="1"/>
</dbReference>
<name>A0ABQ4N319_9BACL</name>
<proteinExistence type="predicted"/>
<sequence length="163" mass="18486">MNSESAIEAGIRSAKQLLKNGIPPIDKETSIQESLDLLERSEIAMVGSTDENGYPHIKAMFKIESEGLKTIWFSTNTSSRRVSQFIQDPKASIYFYDAGRFAGLLLVGEIEVLQDAESKQRLWKEGWEVYYPLGVTAPDYCVLRFTASWGNYYRGLQNITFEI</sequence>
<dbReference type="Pfam" id="PF01243">
    <property type="entry name" value="PNPOx_N"/>
    <property type="match status" value="1"/>
</dbReference>
<comment type="caution">
    <text evidence="2">The sequence shown here is derived from an EMBL/GenBank/DDBJ whole genome shotgun (WGS) entry which is preliminary data.</text>
</comment>
<gene>
    <name evidence="2" type="ORF">PACILC2_11350</name>
</gene>
<dbReference type="InterPro" id="IPR012349">
    <property type="entry name" value="Split_barrel_FMN-bd"/>
</dbReference>
<dbReference type="Gene3D" id="2.30.110.10">
    <property type="entry name" value="Electron Transport, Fmn-binding Protein, Chain A"/>
    <property type="match status" value="1"/>
</dbReference>
<accession>A0ABQ4N319</accession>
<reference evidence="2 3" key="1">
    <citation type="submission" date="2021-04" db="EMBL/GenBank/DDBJ databases">
        <title>Draft genome sequence of Paenibacillus cisolokensis, LC2-13A.</title>
        <authorList>
            <person name="Uke A."/>
            <person name="Chhe C."/>
            <person name="Baramee S."/>
            <person name="Kosugi A."/>
        </authorList>
    </citation>
    <scope>NUCLEOTIDE SEQUENCE [LARGE SCALE GENOMIC DNA]</scope>
    <source>
        <strain evidence="2 3">LC2-13A</strain>
    </source>
</reference>